<evidence type="ECO:0000256" key="16">
    <source>
        <dbReference type="ARBA" id="ARBA00022737"/>
    </source>
</evidence>
<feature type="region of interest" description="Disordered" evidence="29">
    <location>
        <begin position="264"/>
        <end position="290"/>
    </location>
</feature>
<keyword evidence="23" id="KW-0449">Lipoprotein</keyword>
<evidence type="ECO:0000256" key="25">
    <source>
        <dbReference type="ARBA" id="ARBA00023316"/>
    </source>
</evidence>
<comment type="subunit">
    <text evidence="9">Homotetramer.</text>
</comment>
<dbReference type="InterPro" id="IPR000634">
    <property type="entry name" value="Ser/Thr_deHydtase_PyrdxlP-BS"/>
</dbReference>
<feature type="compositionally biased region" description="Basic residues" evidence="29">
    <location>
        <begin position="944"/>
        <end position="955"/>
    </location>
</feature>
<organism evidence="31 32">
    <name type="scientific">Didymella heteroderae</name>
    <dbReference type="NCBI Taxonomy" id="1769908"/>
    <lineage>
        <taxon>Eukaryota</taxon>
        <taxon>Fungi</taxon>
        <taxon>Dikarya</taxon>
        <taxon>Ascomycota</taxon>
        <taxon>Pezizomycotina</taxon>
        <taxon>Dothideomycetes</taxon>
        <taxon>Pleosporomycetidae</taxon>
        <taxon>Pleosporales</taxon>
        <taxon>Pleosporineae</taxon>
        <taxon>Didymellaceae</taxon>
        <taxon>Didymella</taxon>
    </lineage>
</organism>
<keyword evidence="26" id="KW-0624">Polysaccharide degradation</keyword>
<dbReference type="OrthoDB" id="4418812at2759"/>
<gene>
    <name evidence="31" type="ORF">E8E12_001576</name>
</gene>
<evidence type="ECO:0000256" key="29">
    <source>
        <dbReference type="SAM" id="MobiDB-lite"/>
    </source>
</evidence>
<comment type="similarity">
    <text evidence="7">Belongs to the glycosyl hydrolase 17 family.</text>
</comment>
<keyword evidence="32" id="KW-1185">Reference proteome</keyword>
<dbReference type="InterPro" id="IPR050147">
    <property type="entry name" value="Ser/Thr_Dehydratase"/>
</dbReference>
<dbReference type="CDD" id="cd01562">
    <property type="entry name" value="Thr-dehyd"/>
    <property type="match status" value="1"/>
</dbReference>
<dbReference type="InterPro" id="IPR001721">
    <property type="entry name" value="TD_ACT-like"/>
</dbReference>
<dbReference type="Pfam" id="PF00291">
    <property type="entry name" value="PALP"/>
    <property type="match status" value="1"/>
</dbReference>
<dbReference type="FunFam" id="3.20.20.80:FF:000233">
    <property type="entry name" value="Probable glucan endo-1,3-beta-glucosidase eglC"/>
    <property type="match status" value="1"/>
</dbReference>
<reference evidence="31" key="1">
    <citation type="submission" date="2019-04" db="EMBL/GenBank/DDBJ databases">
        <title>Sequencing of skin fungus with MAO and IRED activity.</title>
        <authorList>
            <person name="Marsaioli A.J."/>
            <person name="Bonatto J.M.C."/>
            <person name="Reis Junior O."/>
        </authorList>
    </citation>
    <scope>NUCLEOTIDE SEQUENCE</scope>
    <source>
        <strain evidence="31">28M1</strain>
    </source>
</reference>
<dbReference type="FunFam" id="3.40.1020.10:FF:000001">
    <property type="entry name" value="L-threonine dehydratase"/>
    <property type="match status" value="1"/>
</dbReference>
<dbReference type="InterPro" id="IPR017853">
    <property type="entry name" value="GH"/>
</dbReference>
<feature type="compositionally biased region" description="Polar residues" evidence="29">
    <location>
        <begin position="272"/>
        <end position="290"/>
    </location>
</feature>
<dbReference type="EMBL" id="SWKV01000106">
    <property type="protein sequence ID" value="KAF3032243.1"/>
    <property type="molecule type" value="Genomic_DNA"/>
</dbReference>
<evidence type="ECO:0000256" key="21">
    <source>
        <dbReference type="ARBA" id="ARBA00023239"/>
    </source>
</evidence>
<dbReference type="FunFam" id="3.40.50.1100:FF:000008">
    <property type="entry name" value="L-threonine dehydratase"/>
    <property type="match status" value="1"/>
</dbReference>
<dbReference type="Pfam" id="PF00585">
    <property type="entry name" value="Thr_dehydrat_C"/>
    <property type="match status" value="2"/>
</dbReference>
<dbReference type="GO" id="GO:0006565">
    <property type="term" value="P:L-serine catabolic process"/>
    <property type="evidence" value="ECO:0007669"/>
    <property type="project" value="TreeGrafter"/>
</dbReference>
<comment type="function">
    <text evidence="27">Glucanases play a role in cell expansion during growth, in cell-cell fusion during mating, and in spore release during sporulation. This enzyme may be involved in beta-glucan degradation and also function biosynthetically as a transglycosylase.</text>
</comment>
<dbReference type="GO" id="GO:0005886">
    <property type="term" value="C:plasma membrane"/>
    <property type="evidence" value="ECO:0007669"/>
    <property type="project" value="UniProtKB-SubCell"/>
</dbReference>
<dbReference type="Gene3D" id="3.40.50.1100">
    <property type="match status" value="2"/>
</dbReference>
<dbReference type="InterPro" id="IPR005787">
    <property type="entry name" value="Thr_deHydtase_biosynth"/>
</dbReference>
<dbReference type="InterPro" id="IPR038110">
    <property type="entry name" value="TD_ACT-like_sf"/>
</dbReference>
<comment type="caution">
    <text evidence="31">The sequence shown here is derived from an EMBL/GenBank/DDBJ whole genome shotgun (WGS) entry which is preliminary data.</text>
</comment>
<keyword evidence="22" id="KW-0119">Carbohydrate metabolism</keyword>
<evidence type="ECO:0000256" key="24">
    <source>
        <dbReference type="ARBA" id="ARBA00023304"/>
    </source>
</evidence>
<keyword evidence="19" id="KW-0472">Membrane</keyword>
<dbReference type="CDD" id="cd04907">
    <property type="entry name" value="ACT_ThrD-I_2"/>
    <property type="match status" value="1"/>
</dbReference>
<evidence type="ECO:0000313" key="32">
    <source>
        <dbReference type="Proteomes" id="UP000758155"/>
    </source>
</evidence>
<evidence type="ECO:0000256" key="27">
    <source>
        <dbReference type="ARBA" id="ARBA00025152"/>
    </source>
</evidence>
<evidence type="ECO:0000256" key="13">
    <source>
        <dbReference type="ARBA" id="ARBA00022622"/>
    </source>
</evidence>
<dbReference type="InterPro" id="IPR036770">
    <property type="entry name" value="Ankyrin_rpt-contain_sf"/>
</dbReference>
<comment type="cofactor">
    <cofactor evidence="3 28">
        <name>pyridoxal 5'-phosphate</name>
        <dbReference type="ChEBI" id="CHEBI:597326"/>
    </cofactor>
</comment>
<feature type="domain" description="ACT-like" evidence="30">
    <location>
        <begin position="657"/>
        <end position="731"/>
    </location>
</feature>
<keyword evidence="24 28" id="KW-0100">Branched-chain amino acid biosynthesis</keyword>
<evidence type="ECO:0000256" key="9">
    <source>
        <dbReference type="ARBA" id="ARBA00011881"/>
    </source>
</evidence>
<dbReference type="SUPFAM" id="SSF53686">
    <property type="entry name" value="Tryptophan synthase beta subunit-like PLP-dependent enzymes"/>
    <property type="match status" value="1"/>
</dbReference>
<evidence type="ECO:0000256" key="18">
    <source>
        <dbReference type="ARBA" id="ARBA00022898"/>
    </source>
</evidence>
<dbReference type="InterPro" id="IPR001926">
    <property type="entry name" value="TrpB-like_PALP"/>
</dbReference>
<feature type="region of interest" description="Disordered" evidence="29">
    <location>
        <begin position="930"/>
        <end position="965"/>
    </location>
</feature>
<keyword evidence="16" id="KW-0677">Repeat</keyword>
<sequence length="1279" mass="139092">MATFKTNDGVSLYYKTYGDSASPPLLLLHGFTGSGQVFKRNVDGLSKEFHVIVLDLRGHGQSEKPRAGYHVARLALDLRDLMEHLHLPEGQISAIGTSLGAAILWAYCELFTAKAFSHVIYVDQAPLQNYLSDWGPEYGNRGLNNPQALADLQETLKADPKTAHLGTIAACLGYRSHPQPGDPTPDSQTWQDDEAFFLTEALKGDGWWYCKLMADHTALDWRDAIKHAFGPGSGGTTKTLVVASTRSGCFPAAGPLKVVELANGGKEEDYSRPTTPDNTTNGLMSPRTPKQTGLALTEYTANPSPPSESSHDKSSVIPEAFLLPNGYPDYLRLILTSRVYEVVNETPLTHATNLSNRLECNVMLKREDLQPVFSFKLRGAYNKMAHLDPKDRWRGVVACSAGNHAQGVAYSARHLKIPATIVMPSGTPDIKHKNVSRLGGSVILHGADFDAAKAEAARLEKLHGLVSIPPFDDPYVIAGQGTVGLEVLRQTNLQNLHAIFCCVGGGGLIAGIGVYIKRIAPHVKIIGVEQYDANAMVESLKAGRRVLLKEVGLFADGAAVKTVGEETFRICQEVVDEVVQVTTDETCAAIKDMFEDTRSIVEPAGALALAGLKKWVSRNPSPDRERGLIAVASGANMNFDRLRFVAERAALGENKEALLSVTIPEKPGAFAKLVSTIHPMGVTEFSYRYSGPQEANILVGVELKAATRSRDLPDLIARLAAEGMTATDLSQDELAKSHIRYLVGGRSAAADEHMFMFEFPERGGALYKFLNTLQPGMNISLFHYRNYGGDVAKILAGIQCKQEENAKLTSFLKEIGYPYTEVTDSASYKIWKASIRDAVSLSEPTIQFLLDQGADINDKGDHGSTPLRGFLRWHLNSTHWDHKEFEFLLDRGADLSAKAHGDDRTIRSYIDQSEGWRVNEIGLLEAVPAKPAHARSNPSMRGRGCGRGRGQRKPSRHMDMTEPASSKSKASATFASILALATAASAQVKGFNYGATNNDGSCRGYSDFVRYFNDAKSLPGTSGFQAARLYTSIQCGTASSPIEAFRAAIDTDTKILVGLWASAGRGVYENELNALLAAARDLGTAFTDRIVGISVGSEDLYRSSPQGVANNAGVGATGAEIEGYIGWMRDWIRGTALESKPIGHVDTWTAWVLPENRGVANSVNWLGHNSFPYFESTKANSIDLAAQNFRDAVAQTESVAGGKEVWVTETGWPRVGPNSRDAVASTENSQRYWKEVGCSLFGSRNTFWYTLKDANTAQTDLSFAVTPLESNTPYFDLTC</sequence>
<comment type="catalytic activity">
    <reaction evidence="1">
        <text>Hydrolysis of (1-&gt;3)-beta-D-glucosidic linkages in (1-&gt;3)-beta-D-glucans.</text>
        <dbReference type="EC" id="3.2.1.39"/>
    </reaction>
</comment>
<name>A0A9P4WH13_9PLEO</name>
<evidence type="ECO:0000256" key="4">
    <source>
        <dbReference type="ARBA" id="ARBA00004191"/>
    </source>
</evidence>
<dbReference type="Pfam" id="PF00561">
    <property type="entry name" value="Abhydrolase_1"/>
    <property type="match status" value="1"/>
</dbReference>
<keyword evidence="21 28" id="KW-0456">Lyase</keyword>
<dbReference type="SUPFAM" id="SSF51445">
    <property type="entry name" value="(Trans)glycosidases"/>
    <property type="match status" value="1"/>
</dbReference>
<comment type="subcellular location">
    <subcellularLocation>
        <location evidence="5">Cell membrane</location>
        <topology evidence="5">Lipid-anchor</topology>
        <topology evidence="5">GPI-anchor</topology>
    </subcellularLocation>
    <subcellularLocation>
        <location evidence="4">Secreted</location>
        <location evidence="4">Cell wall</location>
    </subcellularLocation>
</comment>
<dbReference type="GO" id="GO:0006567">
    <property type="term" value="P:L-threonine catabolic process"/>
    <property type="evidence" value="ECO:0007669"/>
    <property type="project" value="TreeGrafter"/>
</dbReference>
<dbReference type="Gene3D" id="3.40.1020.10">
    <property type="entry name" value="Biosynthetic Threonine Deaminase, Domain 3"/>
    <property type="match status" value="1"/>
</dbReference>
<dbReference type="PROSITE" id="PS00165">
    <property type="entry name" value="DEHYDRATASE_SER_THR"/>
    <property type="match status" value="1"/>
</dbReference>
<keyword evidence="20" id="KW-0325">Glycoprotein</keyword>
<evidence type="ECO:0000256" key="22">
    <source>
        <dbReference type="ARBA" id="ARBA00023277"/>
    </source>
</evidence>
<keyword evidence="12 28" id="KW-0028">Amino-acid biosynthesis</keyword>
<dbReference type="PANTHER" id="PTHR48078:SF11">
    <property type="entry name" value="THREONINE DEHYDRATASE, MITOCHONDRIAL"/>
    <property type="match status" value="1"/>
</dbReference>
<keyword evidence="11" id="KW-0964">Secreted</keyword>
<evidence type="ECO:0000256" key="7">
    <source>
        <dbReference type="ARBA" id="ARBA00008773"/>
    </source>
</evidence>
<dbReference type="GO" id="GO:0003941">
    <property type="term" value="F:L-serine ammonia-lyase activity"/>
    <property type="evidence" value="ECO:0007669"/>
    <property type="project" value="TreeGrafter"/>
</dbReference>
<dbReference type="PANTHER" id="PTHR48078">
    <property type="entry name" value="THREONINE DEHYDRATASE, MITOCHONDRIAL-RELATED"/>
    <property type="match status" value="1"/>
</dbReference>
<dbReference type="GO" id="GO:0009097">
    <property type="term" value="P:isoleucine biosynthetic process"/>
    <property type="evidence" value="ECO:0007669"/>
    <property type="project" value="UniProtKB-UniRule"/>
</dbReference>
<evidence type="ECO:0000256" key="14">
    <source>
        <dbReference type="ARBA" id="ARBA00022624"/>
    </source>
</evidence>
<evidence type="ECO:0000256" key="26">
    <source>
        <dbReference type="ARBA" id="ARBA00023326"/>
    </source>
</evidence>
<evidence type="ECO:0000313" key="31">
    <source>
        <dbReference type="EMBL" id="KAF3032243.1"/>
    </source>
</evidence>
<dbReference type="InterPro" id="IPR045865">
    <property type="entry name" value="ACT-like_dom_sf"/>
</dbReference>
<keyword evidence="17" id="KW-0378">Hydrolase</keyword>
<dbReference type="Gene3D" id="3.40.50.1820">
    <property type="entry name" value="alpha/beta hydrolase"/>
    <property type="match status" value="1"/>
</dbReference>
<evidence type="ECO:0000256" key="3">
    <source>
        <dbReference type="ARBA" id="ARBA00001933"/>
    </source>
</evidence>
<dbReference type="SUPFAM" id="SSF55021">
    <property type="entry name" value="ACT-like"/>
    <property type="match status" value="1"/>
</dbReference>
<dbReference type="AlphaFoldDB" id="A0A9P4WH13"/>
<keyword evidence="14 28" id="KW-0412">Isoleucine biosynthesis</keyword>
<dbReference type="GO" id="GO:0042973">
    <property type="term" value="F:glucan endo-1,3-beta-D-glucosidase activity"/>
    <property type="evidence" value="ECO:0007669"/>
    <property type="project" value="UniProtKB-EC"/>
</dbReference>
<dbReference type="GO" id="GO:0030170">
    <property type="term" value="F:pyridoxal phosphate binding"/>
    <property type="evidence" value="ECO:0007669"/>
    <property type="project" value="InterPro"/>
</dbReference>
<evidence type="ECO:0000256" key="10">
    <source>
        <dbReference type="ARBA" id="ARBA00022512"/>
    </source>
</evidence>
<keyword evidence="13" id="KW-0336">GPI-anchor</keyword>
<dbReference type="GO" id="GO:0004794">
    <property type="term" value="F:threonine deaminase activity"/>
    <property type="evidence" value="ECO:0007669"/>
    <property type="project" value="UniProtKB-UniRule"/>
</dbReference>
<dbReference type="PROSITE" id="PS51672">
    <property type="entry name" value="ACT_LIKE"/>
    <property type="match status" value="2"/>
</dbReference>
<dbReference type="GO" id="GO:0071555">
    <property type="term" value="P:cell wall organization"/>
    <property type="evidence" value="ECO:0007669"/>
    <property type="project" value="UniProtKB-KW"/>
</dbReference>
<comment type="catalytic activity">
    <reaction evidence="2 28">
        <text>L-threonine = 2-oxobutanoate + NH4(+)</text>
        <dbReference type="Rhea" id="RHEA:22108"/>
        <dbReference type="ChEBI" id="CHEBI:16763"/>
        <dbReference type="ChEBI" id="CHEBI:28938"/>
        <dbReference type="ChEBI" id="CHEBI:57926"/>
        <dbReference type="EC" id="4.3.1.19"/>
    </reaction>
</comment>
<keyword evidence="10" id="KW-0134">Cell wall</keyword>
<dbReference type="NCBIfam" id="TIGR01124">
    <property type="entry name" value="ilvA_2Cterm"/>
    <property type="match status" value="1"/>
</dbReference>
<evidence type="ECO:0000256" key="19">
    <source>
        <dbReference type="ARBA" id="ARBA00023136"/>
    </source>
</evidence>
<proteinExistence type="inferred from homology"/>
<keyword evidence="15" id="KW-0732">Signal</keyword>
<evidence type="ECO:0000256" key="6">
    <source>
        <dbReference type="ARBA" id="ARBA00004810"/>
    </source>
</evidence>
<evidence type="ECO:0000256" key="20">
    <source>
        <dbReference type="ARBA" id="ARBA00023180"/>
    </source>
</evidence>
<dbReference type="Gene3D" id="1.25.40.20">
    <property type="entry name" value="Ankyrin repeat-containing domain"/>
    <property type="match status" value="1"/>
</dbReference>
<dbReference type="NCBIfam" id="NF006674">
    <property type="entry name" value="PRK09224.1"/>
    <property type="match status" value="1"/>
</dbReference>
<dbReference type="GO" id="GO:0098552">
    <property type="term" value="C:side of membrane"/>
    <property type="evidence" value="ECO:0007669"/>
    <property type="project" value="UniProtKB-KW"/>
</dbReference>
<comment type="pathway">
    <text evidence="6 28">Amino-acid biosynthesis; L-isoleucine biosynthesis; 2-oxobutanoate from L-threonine: step 1/1.</text>
</comment>
<dbReference type="SUPFAM" id="SSF48403">
    <property type="entry name" value="Ankyrin repeat"/>
    <property type="match status" value="1"/>
</dbReference>
<evidence type="ECO:0000256" key="17">
    <source>
        <dbReference type="ARBA" id="ARBA00022801"/>
    </source>
</evidence>
<evidence type="ECO:0000256" key="8">
    <source>
        <dbReference type="ARBA" id="ARBA00010869"/>
    </source>
</evidence>
<evidence type="ECO:0000256" key="5">
    <source>
        <dbReference type="ARBA" id="ARBA00004609"/>
    </source>
</evidence>
<feature type="domain" description="ACT-like" evidence="30">
    <location>
        <begin position="753"/>
        <end position="824"/>
    </location>
</feature>
<evidence type="ECO:0000256" key="1">
    <source>
        <dbReference type="ARBA" id="ARBA00000382"/>
    </source>
</evidence>
<dbReference type="EC" id="4.3.1.19" evidence="28"/>
<evidence type="ECO:0000256" key="15">
    <source>
        <dbReference type="ARBA" id="ARBA00022729"/>
    </source>
</evidence>
<keyword evidence="18 28" id="KW-0663">Pyridoxal phosphate</keyword>
<comment type="similarity">
    <text evidence="8 28">Belongs to the serine/threonine dehydratase family.</text>
</comment>
<evidence type="ECO:0000259" key="30">
    <source>
        <dbReference type="PROSITE" id="PS51672"/>
    </source>
</evidence>
<evidence type="ECO:0000256" key="28">
    <source>
        <dbReference type="RuleBase" id="RU362012"/>
    </source>
</evidence>
<keyword evidence="25" id="KW-0961">Cell wall biogenesis/degradation</keyword>
<dbReference type="GO" id="GO:0000272">
    <property type="term" value="P:polysaccharide catabolic process"/>
    <property type="evidence" value="ECO:0007669"/>
    <property type="project" value="UniProtKB-KW"/>
</dbReference>
<evidence type="ECO:0000256" key="11">
    <source>
        <dbReference type="ARBA" id="ARBA00022525"/>
    </source>
</evidence>
<evidence type="ECO:0000256" key="2">
    <source>
        <dbReference type="ARBA" id="ARBA00001274"/>
    </source>
</evidence>
<accession>A0A9P4WH13</accession>
<evidence type="ECO:0000256" key="23">
    <source>
        <dbReference type="ARBA" id="ARBA00023288"/>
    </source>
</evidence>
<dbReference type="InterPro" id="IPR036052">
    <property type="entry name" value="TrpB-like_PALP_sf"/>
</dbReference>
<dbReference type="Gene3D" id="3.20.20.80">
    <property type="entry name" value="Glycosidases"/>
    <property type="match status" value="1"/>
</dbReference>
<protein>
    <recommendedName>
        <fullName evidence="28">Threonine dehydratase</fullName>
        <ecNumber evidence="28">4.3.1.19</ecNumber>
    </recommendedName>
    <alternativeName>
        <fullName evidence="28">Threonine deaminase</fullName>
    </alternativeName>
</protein>
<dbReference type="SUPFAM" id="SSF53474">
    <property type="entry name" value="alpha/beta-Hydrolases"/>
    <property type="match status" value="1"/>
</dbReference>
<evidence type="ECO:0000256" key="12">
    <source>
        <dbReference type="ARBA" id="ARBA00022605"/>
    </source>
</evidence>
<dbReference type="InterPro" id="IPR029058">
    <property type="entry name" value="AB_hydrolase_fold"/>
</dbReference>
<dbReference type="InterPro" id="IPR000073">
    <property type="entry name" value="AB_hydrolase_1"/>
</dbReference>
<dbReference type="Proteomes" id="UP000758155">
    <property type="component" value="Unassembled WGS sequence"/>
</dbReference>
<dbReference type="CDD" id="cd04906">
    <property type="entry name" value="ACT_ThrD-I_1"/>
    <property type="match status" value="1"/>
</dbReference>